<dbReference type="AlphaFoldDB" id="A0A5C1ABJ0"/>
<reference evidence="6" key="1">
    <citation type="submission" date="2019-08" db="EMBL/GenBank/DDBJ databases">
        <title>Limnoglobus roseus gen. nov., sp. nov., a novel freshwater planctomycete with a giant genome from the family Gemmataceae.</title>
        <authorList>
            <person name="Kulichevskaya I.S."/>
            <person name="Naumoff D.G."/>
            <person name="Miroshnikov K."/>
            <person name="Ivanova A."/>
            <person name="Philippov D.A."/>
            <person name="Hakobyan A."/>
            <person name="Rijpstra I.C."/>
            <person name="Sinninghe Damste J.S."/>
            <person name="Liesack W."/>
            <person name="Dedysh S.N."/>
        </authorList>
    </citation>
    <scope>NUCLEOTIDE SEQUENCE [LARGE SCALE GENOMIC DNA]</scope>
    <source>
        <strain evidence="6">PX52</strain>
    </source>
</reference>
<dbReference type="InterPro" id="IPR031100">
    <property type="entry name" value="LOG_fam"/>
</dbReference>
<feature type="compositionally biased region" description="Basic and acidic residues" evidence="4">
    <location>
        <begin position="20"/>
        <end position="31"/>
    </location>
</feature>
<dbReference type="RefSeq" id="WP_149110844.1">
    <property type="nucleotide sequence ID" value="NZ_CP042425.1"/>
</dbReference>
<accession>A0A5C1ABJ0</accession>
<dbReference type="EMBL" id="CP042425">
    <property type="protein sequence ID" value="QEL16080.1"/>
    <property type="molecule type" value="Genomic_DNA"/>
</dbReference>
<gene>
    <name evidence="5" type="ORF">PX52LOC_03019</name>
</gene>
<evidence type="ECO:0000313" key="6">
    <source>
        <dbReference type="Proteomes" id="UP000324974"/>
    </source>
</evidence>
<evidence type="ECO:0000256" key="1">
    <source>
        <dbReference type="ARBA" id="ARBA00000274"/>
    </source>
</evidence>
<keyword evidence="6" id="KW-1185">Reference proteome</keyword>
<dbReference type="OrthoDB" id="9801098at2"/>
<dbReference type="InterPro" id="IPR052341">
    <property type="entry name" value="LOG_family_nucleotidases"/>
</dbReference>
<dbReference type="GO" id="GO:0008714">
    <property type="term" value="F:AMP nucleosidase activity"/>
    <property type="evidence" value="ECO:0007669"/>
    <property type="project" value="UniProtKB-EC"/>
</dbReference>
<name>A0A5C1ABJ0_9BACT</name>
<dbReference type="Pfam" id="PF03641">
    <property type="entry name" value="Lysine_decarbox"/>
    <property type="match status" value="1"/>
</dbReference>
<dbReference type="PANTHER" id="PTHR43393">
    <property type="entry name" value="CYTOKININ RIBOSIDE 5'-MONOPHOSPHATE PHOSPHORIBOHYDROLASE"/>
    <property type="match status" value="1"/>
</dbReference>
<dbReference type="EC" id="3.2.2.4" evidence="2"/>
<dbReference type="GO" id="GO:0005829">
    <property type="term" value="C:cytosol"/>
    <property type="evidence" value="ECO:0007669"/>
    <property type="project" value="TreeGrafter"/>
</dbReference>
<proteinExistence type="predicted"/>
<protein>
    <recommendedName>
        <fullName evidence="3">AMP nucleosidase</fullName>
        <ecNumber evidence="2">3.2.2.4</ecNumber>
    </recommendedName>
    <alternativeName>
        <fullName evidence="3">AMP nucleosidase</fullName>
    </alternativeName>
</protein>
<evidence type="ECO:0000256" key="4">
    <source>
        <dbReference type="SAM" id="MobiDB-lite"/>
    </source>
</evidence>
<evidence type="ECO:0000313" key="5">
    <source>
        <dbReference type="EMBL" id="QEL16080.1"/>
    </source>
</evidence>
<sequence>MPDEPLPNTAFESILESDTTETKPKSPKSDIDQYVQQIQQTAEKLKTDNCGRGDAKLLATSMKELRHCFRVFAPYRGKLKVTVFGSARTKPDHPAYAAAVEFGRQMAAAGYMVITGAAAGIMEAGHIGAGRDSSFGLNILLPFEQAANPVILDDPKLMNMRYFFTRKLAFVKESDAVALFPGGFGTHDEAFETLTLIQTGKSHIFPLVLVDEPGGDYWACWQRFIEDGLLKRGYISPQDQAFYKITDSVEEAVKEVTQFYRVYHSMRYVRGDLVLRLHSRLSEAVLEKVRTEFASLLTGGTFEQTDALPAEANEPDLASYPRLRFRFDRHNHGRLRQLIDFVNREG</sequence>
<dbReference type="Proteomes" id="UP000324974">
    <property type="component" value="Chromosome"/>
</dbReference>
<organism evidence="5 6">
    <name type="scientific">Limnoglobus roseus</name>
    <dbReference type="NCBI Taxonomy" id="2598579"/>
    <lineage>
        <taxon>Bacteria</taxon>
        <taxon>Pseudomonadati</taxon>
        <taxon>Planctomycetota</taxon>
        <taxon>Planctomycetia</taxon>
        <taxon>Gemmatales</taxon>
        <taxon>Gemmataceae</taxon>
        <taxon>Limnoglobus</taxon>
    </lineage>
</organism>
<dbReference type="Gene3D" id="3.40.50.450">
    <property type="match status" value="1"/>
</dbReference>
<comment type="catalytic activity">
    <reaction evidence="1">
        <text>AMP + H2O = D-ribose 5-phosphate + adenine</text>
        <dbReference type="Rhea" id="RHEA:20129"/>
        <dbReference type="ChEBI" id="CHEBI:15377"/>
        <dbReference type="ChEBI" id="CHEBI:16708"/>
        <dbReference type="ChEBI" id="CHEBI:78346"/>
        <dbReference type="ChEBI" id="CHEBI:456215"/>
        <dbReference type="EC" id="3.2.2.4"/>
    </reaction>
</comment>
<dbReference type="PANTHER" id="PTHR43393:SF2">
    <property type="entry name" value="CYTOKININ RIBOSIDE 5'-MONOPHOSPHATE PHOSPHORIBOHYDROLASE"/>
    <property type="match status" value="1"/>
</dbReference>
<dbReference type="KEGG" id="lrs:PX52LOC_03019"/>
<feature type="region of interest" description="Disordered" evidence="4">
    <location>
        <begin position="1"/>
        <end position="31"/>
    </location>
</feature>
<evidence type="ECO:0000256" key="2">
    <source>
        <dbReference type="ARBA" id="ARBA00011985"/>
    </source>
</evidence>
<evidence type="ECO:0000256" key="3">
    <source>
        <dbReference type="ARBA" id="ARBA00031983"/>
    </source>
</evidence>
<dbReference type="SUPFAM" id="SSF102405">
    <property type="entry name" value="MCP/YpsA-like"/>
    <property type="match status" value="1"/>
</dbReference>